<dbReference type="Proteomes" id="UP000076532">
    <property type="component" value="Unassembled WGS sequence"/>
</dbReference>
<keyword evidence="3" id="KW-1185">Reference proteome</keyword>
<reference evidence="2 3" key="1">
    <citation type="journal article" date="2016" name="Mol. Biol. Evol.">
        <title>Comparative Genomics of Early-Diverging Mushroom-Forming Fungi Provides Insights into the Origins of Lignocellulose Decay Capabilities.</title>
        <authorList>
            <person name="Nagy L.G."/>
            <person name="Riley R."/>
            <person name="Tritt A."/>
            <person name="Adam C."/>
            <person name="Daum C."/>
            <person name="Floudas D."/>
            <person name="Sun H."/>
            <person name="Yadav J.S."/>
            <person name="Pangilinan J."/>
            <person name="Larsson K.H."/>
            <person name="Matsuura K."/>
            <person name="Barry K."/>
            <person name="Labutti K."/>
            <person name="Kuo R."/>
            <person name="Ohm R.A."/>
            <person name="Bhattacharya S.S."/>
            <person name="Shirouzu T."/>
            <person name="Yoshinaga Y."/>
            <person name="Martin F.M."/>
            <person name="Grigoriev I.V."/>
            <person name="Hibbett D.S."/>
        </authorList>
    </citation>
    <scope>NUCLEOTIDE SEQUENCE [LARGE SCALE GENOMIC DNA]</scope>
    <source>
        <strain evidence="2 3">CBS 109695</strain>
    </source>
</reference>
<evidence type="ECO:0000313" key="2">
    <source>
        <dbReference type="EMBL" id="KZP16243.1"/>
    </source>
</evidence>
<gene>
    <name evidence="2" type="ORF">FIBSPDRAFT_895133</name>
</gene>
<name>A0A166EYC3_9AGAM</name>
<sequence>MLFDLNSILKYNLHAETPSQCVTSHCLPSSQCSQCSQCSERSASRAHLSEQFEARVDFSSVDRGAQPGVNIPGERHAQHPRVNLHPGSALVYLIKRVRLAERRLCSGPEDKGGAWKQSRTWRKVDSALDGLEAGPETGNLLPRDVADHRGTNRRGGRRLEGYPVML</sequence>
<proteinExistence type="predicted"/>
<protein>
    <submittedName>
        <fullName evidence="2">Uncharacterized protein</fullName>
    </submittedName>
</protein>
<evidence type="ECO:0000313" key="3">
    <source>
        <dbReference type="Proteomes" id="UP000076532"/>
    </source>
</evidence>
<evidence type="ECO:0000256" key="1">
    <source>
        <dbReference type="SAM" id="MobiDB-lite"/>
    </source>
</evidence>
<accession>A0A166EYC3</accession>
<organism evidence="2 3">
    <name type="scientific">Athelia psychrophila</name>
    <dbReference type="NCBI Taxonomy" id="1759441"/>
    <lineage>
        <taxon>Eukaryota</taxon>
        <taxon>Fungi</taxon>
        <taxon>Dikarya</taxon>
        <taxon>Basidiomycota</taxon>
        <taxon>Agaricomycotina</taxon>
        <taxon>Agaricomycetes</taxon>
        <taxon>Agaricomycetidae</taxon>
        <taxon>Atheliales</taxon>
        <taxon>Atheliaceae</taxon>
        <taxon>Athelia</taxon>
    </lineage>
</organism>
<dbReference type="EMBL" id="KV417595">
    <property type="protein sequence ID" value="KZP16243.1"/>
    <property type="molecule type" value="Genomic_DNA"/>
</dbReference>
<feature type="region of interest" description="Disordered" evidence="1">
    <location>
        <begin position="132"/>
        <end position="162"/>
    </location>
</feature>
<dbReference type="AlphaFoldDB" id="A0A166EYC3"/>